<dbReference type="EMBL" id="LXFE01000360">
    <property type="protein sequence ID" value="OLL25561.1"/>
    <property type="molecule type" value="Genomic_DNA"/>
</dbReference>
<keyword evidence="7" id="KW-1185">Reference proteome</keyword>
<dbReference type="Proteomes" id="UP000186594">
    <property type="component" value="Unassembled WGS sequence"/>
</dbReference>
<dbReference type="GO" id="GO:0000981">
    <property type="term" value="F:DNA-binding transcription factor activity, RNA polymerase II-specific"/>
    <property type="evidence" value="ECO:0007669"/>
    <property type="project" value="TreeGrafter"/>
</dbReference>
<evidence type="ECO:0000256" key="4">
    <source>
        <dbReference type="SAM" id="MobiDB-lite"/>
    </source>
</evidence>
<dbReference type="PANTHER" id="PTHR45789:SF2">
    <property type="entry name" value="FI18025P1"/>
    <property type="match status" value="1"/>
</dbReference>
<name>A0A1U7LSR5_NEOID</name>
<evidence type="ECO:0000256" key="1">
    <source>
        <dbReference type="ARBA" id="ARBA00023125"/>
    </source>
</evidence>
<dbReference type="SMART" id="SM00398">
    <property type="entry name" value="HMG"/>
    <property type="match status" value="1"/>
</dbReference>
<proteinExistence type="predicted"/>
<evidence type="ECO:0000259" key="5">
    <source>
        <dbReference type="PROSITE" id="PS50118"/>
    </source>
</evidence>
<dbReference type="SUPFAM" id="SSF47095">
    <property type="entry name" value="HMG-box"/>
    <property type="match status" value="1"/>
</dbReference>
<evidence type="ECO:0000256" key="3">
    <source>
        <dbReference type="PROSITE-ProRule" id="PRU00267"/>
    </source>
</evidence>
<dbReference type="STRING" id="1198029.A0A1U7LSR5"/>
<dbReference type="InterPro" id="IPR009071">
    <property type="entry name" value="HMG_box_dom"/>
</dbReference>
<sequence>MSSASASASCPDPNCYPYPLPSFSFDAPLLHPFSLPDQPPRIPQDPPVKRPLNSFMLYRRDKQSEIPTTNHQSISRIIGALWRNESADTKAYYADLAAKERDKHLKDFPNYKFSPKKNKKQKTIIKRSPSRTRDADRAFERQFVASVTGDDKLLDDPSGRKKRRKLDSYSSNPGLATPPTFDSPFAFDDPHTSHPYGLASYDTITPPLIHWQVAHNLQPAPLPAIQEDTLFTKSYFEYLQSEVYGIVPSQHTEYELFGADSAARSVGNNWHQP</sequence>
<feature type="region of interest" description="Disordered" evidence="4">
    <location>
        <begin position="107"/>
        <end position="136"/>
    </location>
</feature>
<keyword evidence="1 3" id="KW-0238">DNA-binding</keyword>
<feature type="compositionally biased region" description="Basic and acidic residues" evidence="4">
    <location>
        <begin position="150"/>
        <end position="159"/>
    </location>
</feature>
<dbReference type="GO" id="GO:0005634">
    <property type="term" value="C:nucleus"/>
    <property type="evidence" value="ECO:0007669"/>
    <property type="project" value="UniProtKB-UniRule"/>
</dbReference>
<evidence type="ECO:0000313" key="7">
    <source>
        <dbReference type="Proteomes" id="UP000186594"/>
    </source>
</evidence>
<dbReference type="InterPro" id="IPR036910">
    <property type="entry name" value="HMG_box_dom_sf"/>
</dbReference>
<evidence type="ECO:0000313" key="6">
    <source>
        <dbReference type="EMBL" id="OLL25561.1"/>
    </source>
</evidence>
<gene>
    <name evidence="6" type="ORF">NEOLI_001126</name>
</gene>
<comment type="caution">
    <text evidence="6">The sequence shown here is derived from an EMBL/GenBank/DDBJ whole genome shotgun (WGS) entry which is preliminary data.</text>
</comment>
<dbReference type="GO" id="GO:0000978">
    <property type="term" value="F:RNA polymerase II cis-regulatory region sequence-specific DNA binding"/>
    <property type="evidence" value="ECO:0007669"/>
    <property type="project" value="TreeGrafter"/>
</dbReference>
<dbReference type="AlphaFoldDB" id="A0A1U7LSR5"/>
<evidence type="ECO:0000256" key="2">
    <source>
        <dbReference type="ARBA" id="ARBA00023242"/>
    </source>
</evidence>
<dbReference type="OrthoDB" id="6247875at2759"/>
<dbReference type="Gene3D" id="1.10.30.10">
    <property type="entry name" value="High mobility group box domain"/>
    <property type="match status" value="1"/>
</dbReference>
<feature type="region of interest" description="Disordered" evidence="4">
    <location>
        <begin position="150"/>
        <end position="183"/>
    </location>
</feature>
<feature type="compositionally biased region" description="Basic residues" evidence="4">
    <location>
        <begin position="114"/>
        <end position="130"/>
    </location>
</feature>
<accession>A0A1U7LSR5</accession>
<feature type="DNA-binding region" description="HMG box" evidence="3">
    <location>
        <begin position="48"/>
        <end position="112"/>
    </location>
</feature>
<reference evidence="6 7" key="1">
    <citation type="submission" date="2016-04" db="EMBL/GenBank/DDBJ databases">
        <title>Evolutionary innovation and constraint leading to complex multicellularity in the Ascomycota.</title>
        <authorList>
            <person name="Cisse O."/>
            <person name="Nguyen A."/>
            <person name="Hewitt D.A."/>
            <person name="Jedd G."/>
            <person name="Stajich J.E."/>
        </authorList>
    </citation>
    <scope>NUCLEOTIDE SEQUENCE [LARGE SCALE GENOMIC DNA]</scope>
    <source>
        <strain evidence="6 7">DAH-3</strain>
    </source>
</reference>
<feature type="domain" description="HMG box" evidence="5">
    <location>
        <begin position="48"/>
        <end position="112"/>
    </location>
</feature>
<dbReference type="CDD" id="cd01389">
    <property type="entry name" value="HMG-box_ROX1-like"/>
    <property type="match status" value="1"/>
</dbReference>
<dbReference type="PANTHER" id="PTHR45789">
    <property type="entry name" value="FI18025P1"/>
    <property type="match status" value="1"/>
</dbReference>
<keyword evidence="2 3" id="KW-0539">Nucleus</keyword>
<organism evidence="6 7">
    <name type="scientific">Neolecta irregularis (strain DAH-3)</name>
    <dbReference type="NCBI Taxonomy" id="1198029"/>
    <lineage>
        <taxon>Eukaryota</taxon>
        <taxon>Fungi</taxon>
        <taxon>Dikarya</taxon>
        <taxon>Ascomycota</taxon>
        <taxon>Taphrinomycotina</taxon>
        <taxon>Neolectales</taxon>
        <taxon>Neolectaceae</taxon>
        <taxon>Neolecta</taxon>
    </lineage>
</organism>
<dbReference type="Pfam" id="PF00505">
    <property type="entry name" value="HMG_box"/>
    <property type="match status" value="1"/>
</dbReference>
<protein>
    <submittedName>
        <fullName evidence="6">Transcription factor ste11</fullName>
    </submittedName>
</protein>
<dbReference type="InterPro" id="IPR051356">
    <property type="entry name" value="SOX/SOX-like_TF"/>
</dbReference>
<dbReference type="PROSITE" id="PS50118">
    <property type="entry name" value="HMG_BOX_2"/>
    <property type="match status" value="1"/>
</dbReference>